<organism evidence="3 4">
    <name type="scientific">Rhodothalassium salexigens DSM 2132</name>
    <dbReference type="NCBI Taxonomy" id="1188247"/>
    <lineage>
        <taxon>Bacteria</taxon>
        <taxon>Pseudomonadati</taxon>
        <taxon>Pseudomonadota</taxon>
        <taxon>Alphaproteobacteria</taxon>
        <taxon>Rhodothalassiales</taxon>
        <taxon>Rhodothalassiaceae</taxon>
        <taxon>Rhodothalassium</taxon>
    </lineage>
</organism>
<keyword evidence="4" id="KW-1185">Reference proteome</keyword>
<evidence type="ECO:0000256" key="1">
    <source>
        <dbReference type="ARBA" id="ARBA00023002"/>
    </source>
</evidence>
<dbReference type="OrthoDB" id="9815989at2"/>
<name>A0A4R2PRH6_RHOSA</name>
<dbReference type="Gene3D" id="3.50.50.60">
    <property type="entry name" value="FAD/NAD(P)-binding domain"/>
    <property type="match status" value="1"/>
</dbReference>
<dbReference type="PANTHER" id="PTHR13847:SF287">
    <property type="entry name" value="FAD-DEPENDENT OXIDOREDUCTASE DOMAIN-CONTAINING PROTEIN 1"/>
    <property type="match status" value="1"/>
</dbReference>
<proteinExistence type="predicted"/>
<reference evidence="3 4" key="1">
    <citation type="submission" date="2019-03" db="EMBL/GenBank/DDBJ databases">
        <title>Genomic Encyclopedia of Type Strains, Phase IV (KMG-IV): sequencing the most valuable type-strain genomes for metagenomic binning, comparative biology and taxonomic classification.</title>
        <authorList>
            <person name="Goeker M."/>
        </authorList>
    </citation>
    <scope>NUCLEOTIDE SEQUENCE [LARGE SCALE GENOMIC DNA]</scope>
    <source>
        <strain evidence="3 4">DSM 2132</strain>
    </source>
</reference>
<dbReference type="SUPFAM" id="SSF51905">
    <property type="entry name" value="FAD/NAD(P)-binding domain"/>
    <property type="match status" value="1"/>
</dbReference>
<protein>
    <submittedName>
        <fullName evidence="3">Glycine/D-amino acid oxidase-like deaminating enzyme</fullName>
    </submittedName>
</protein>
<dbReference type="Gene3D" id="3.30.9.10">
    <property type="entry name" value="D-Amino Acid Oxidase, subunit A, domain 2"/>
    <property type="match status" value="1"/>
</dbReference>
<evidence type="ECO:0000259" key="2">
    <source>
        <dbReference type="Pfam" id="PF01266"/>
    </source>
</evidence>
<gene>
    <name evidence="3" type="ORF">EV659_101376</name>
</gene>
<evidence type="ECO:0000313" key="3">
    <source>
        <dbReference type="EMBL" id="TCP38472.1"/>
    </source>
</evidence>
<dbReference type="EMBL" id="SLXO01000001">
    <property type="protein sequence ID" value="TCP38472.1"/>
    <property type="molecule type" value="Genomic_DNA"/>
</dbReference>
<dbReference type="InterPro" id="IPR006076">
    <property type="entry name" value="FAD-dep_OxRdtase"/>
</dbReference>
<dbReference type="GO" id="GO:0016491">
    <property type="term" value="F:oxidoreductase activity"/>
    <property type="evidence" value="ECO:0007669"/>
    <property type="project" value="UniProtKB-KW"/>
</dbReference>
<comment type="caution">
    <text evidence="3">The sequence shown here is derived from an EMBL/GenBank/DDBJ whole genome shotgun (WGS) entry which is preliminary data.</text>
</comment>
<dbReference type="GO" id="GO:0005737">
    <property type="term" value="C:cytoplasm"/>
    <property type="evidence" value="ECO:0007669"/>
    <property type="project" value="TreeGrafter"/>
</dbReference>
<feature type="domain" description="FAD dependent oxidoreductase" evidence="2">
    <location>
        <begin position="4"/>
        <end position="358"/>
    </location>
</feature>
<dbReference type="InParanoid" id="A0A4R2PRH6"/>
<dbReference type="RefSeq" id="WP_132706919.1">
    <property type="nucleotide sequence ID" value="NZ_JACIGF010000001.1"/>
</dbReference>
<keyword evidence="1" id="KW-0560">Oxidoreductase</keyword>
<dbReference type="Pfam" id="PF01266">
    <property type="entry name" value="DAO"/>
    <property type="match status" value="1"/>
</dbReference>
<dbReference type="FunCoup" id="A0A4R2PRH6">
    <property type="interactions" value="310"/>
</dbReference>
<dbReference type="InterPro" id="IPR036188">
    <property type="entry name" value="FAD/NAD-bd_sf"/>
</dbReference>
<dbReference type="Proteomes" id="UP000295399">
    <property type="component" value="Unassembled WGS sequence"/>
</dbReference>
<dbReference type="AlphaFoldDB" id="A0A4R2PRH6"/>
<accession>A0A4R2PRH6</accession>
<dbReference type="PANTHER" id="PTHR13847">
    <property type="entry name" value="SARCOSINE DEHYDROGENASE-RELATED"/>
    <property type="match status" value="1"/>
</dbReference>
<sequence>MSYDVAIIGGGLAGTAAAYYLTGHGLTPAVLEAGELNAEASGANAGSLHFQLEHRLIAHGDALAQQVAAIIPLAKRAMALWRGLETELRAPLDVVMDGGLMLAETPEDMARLEAKQAVEARWGLDTQMLDQAQVRARLPGVADTVLGAAHCADEGHANPRLTTLAYARRAAERGARFFPHARVTATERRAGAWSLTLADGRRIRARVLVNAAGAWARDVGQLANVHIPIVPVALQMTVTEPVAPRLGHLIQHAGKALSMKQVEAGNILVGGGWPARLGDPGRRPRAFPRTIARNLATACGVWPELGRLALLRTWTGTVGVSTDQLPLIGRLSALPDYYVVGAGSGFTLGPAFAATLADQIATGRSDPQATVYSPDRFAHLNMFMGL</sequence>
<evidence type="ECO:0000313" key="4">
    <source>
        <dbReference type="Proteomes" id="UP000295399"/>
    </source>
</evidence>